<sequence length="429" mass="44326">MDNNDDFKQNPQNTDRMQNMQAARNPKPKKKKNRVFLKTAVIGLLAGLLGGGISVGAFVAWENGAFGNNTNATASVSSKSATTSKKSAETSSSMSSAYKQIKGAVVSVINLQRESSSSSDAWNSIFGDNDSSSSSSSKNSSLETYSEGSGVVYMKSNGRGYIVTNNHVVSGADSVRVIMANGKKVTAKIVGTDSTTDLAVLSIPARYVTQVAEFGDSSSLIAGQTVIAVGSPLGTEYASSVTQGIVSSPSRTLTTSSTTEKVIQTDAAINPGNSGGPLVNSAGQIVGINSMKLASSSDGTSVEGMGFAIPSNEVVKIINQLVKNGKVTRPQLGIKVIAIGDLPEAYKKQLGISTSIKSGIFVASVTSGSAAKKAGMKKGDVITALNGTKVSTVAKLHTLLNKHKVGDTVTLTINRSGKTISLKVTLQSN</sequence>
<evidence type="ECO:0000256" key="2">
    <source>
        <dbReference type="ARBA" id="ARBA00022670"/>
    </source>
</evidence>
<accession>A0A916QHR8</accession>
<dbReference type="Proteomes" id="UP000677218">
    <property type="component" value="Unassembled WGS sequence"/>
</dbReference>
<dbReference type="PANTHER" id="PTHR43343">
    <property type="entry name" value="PEPTIDASE S12"/>
    <property type="match status" value="1"/>
</dbReference>
<keyword evidence="4" id="KW-0720">Serine protease</keyword>
<dbReference type="GO" id="GO:0004252">
    <property type="term" value="F:serine-type endopeptidase activity"/>
    <property type="evidence" value="ECO:0007669"/>
    <property type="project" value="InterPro"/>
</dbReference>
<evidence type="ECO:0000259" key="7">
    <source>
        <dbReference type="PROSITE" id="PS50106"/>
    </source>
</evidence>
<name>A0A916QHR8_9LACO</name>
<keyword evidence="6" id="KW-1133">Transmembrane helix</keyword>
<dbReference type="EMBL" id="BMAY01000014">
    <property type="protein sequence ID" value="GFZ27620.1"/>
    <property type="molecule type" value="Genomic_DNA"/>
</dbReference>
<dbReference type="PROSITE" id="PS50106">
    <property type="entry name" value="PDZ"/>
    <property type="match status" value="1"/>
</dbReference>
<keyword evidence="3" id="KW-0378">Hydrolase</keyword>
<dbReference type="Pfam" id="PF13180">
    <property type="entry name" value="PDZ_2"/>
    <property type="match status" value="1"/>
</dbReference>
<dbReference type="InterPro" id="IPR036034">
    <property type="entry name" value="PDZ_sf"/>
</dbReference>
<feature type="compositionally biased region" description="Polar residues" evidence="5">
    <location>
        <begin position="9"/>
        <end position="21"/>
    </location>
</feature>
<proteinExistence type="inferred from homology"/>
<dbReference type="InterPro" id="IPR001478">
    <property type="entry name" value="PDZ"/>
</dbReference>
<dbReference type="PANTHER" id="PTHR43343:SF3">
    <property type="entry name" value="PROTEASE DO-LIKE 8, CHLOROPLASTIC"/>
    <property type="match status" value="1"/>
</dbReference>
<keyword evidence="6" id="KW-0812">Transmembrane</keyword>
<evidence type="ECO:0000313" key="8">
    <source>
        <dbReference type="EMBL" id="GFZ27620.1"/>
    </source>
</evidence>
<dbReference type="InterPro" id="IPR001940">
    <property type="entry name" value="Peptidase_S1C"/>
</dbReference>
<dbReference type="AlphaFoldDB" id="A0A916QHR8"/>
<dbReference type="CDD" id="cd06781">
    <property type="entry name" value="cpPDZ_BsHtra-like"/>
    <property type="match status" value="1"/>
</dbReference>
<feature type="region of interest" description="Disordered" evidence="5">
    <location>
        <begin position="1"/>
        <end position="32"/>
    </location>
</feature>
<dbReference type="SUPFAM" id="SSF50494">
    <property type="entry name" value="Trypsin-like serine proteases"/>
    <property type="match status" value="1"/>
</dbReference>
<evidence type="ECO:0000256" key="1">
    <source>
        <dbReference type="ARBA" id="ARBA00010541"/>
    </source>
</evidence>
<evidence type="ECO:0000256" key="3">
    <source>
        <dbReference type="ARBA" id="ARBA00022801"/>
    </source>
</evidence>
<dbReference type="Gene3D" id="2.40.10.10">
    <property type="entry name" value="Trypsin-like serine proteases"/>
    <property type="match status" value="2"/>
</dbReference>
<protein>
    <submittedName>
        <fullName evidence="8">Serine protease</fullName>
    </submittedName>
</protein>
<dbReference type="Gene3D" id="2.30.42.10">
    <property type="match status" value="1"/>
</dbReference>
<feature type="region of interest" description="Disordered" evidence="5">
    <location>
        <begin position="71"/>
        <end position="93"/>
    </location>
</feature>
<dbReference type="InterPro" id="IPR009003">
    <property type="entry name" value="Peptidase_S1_PA"/>
</dbReference>
<organism evidence="8 9">
    <name type="scientific">Lactobacillus corticis</name>
    <dbReference type="NCBI Taxonomy" id="2201249"/>
    <lineage>
        <taxon>Bacteria</taxon>
        <taxon>Bacillati</taxon>
        <taxon>Bacillota</taxon>
        <taxon>Bacilli</taxon>
        <taxon>Lactobacillales</taxon>
        <taxon>Lactobacillaceae</taxon>
        <taxon>Lactobacillus</taxon>
    </lineage>
</organism>
<feature type="transmembrane region" description="Helical" evidence="6">
    <location>
        <begin position="35"/>
        <end position="61"/>
    </location>
</feature>
<dbReference type="InterPro" id="IPR051201">
    <property type="entry name" value="Chloro_Bact_Ser_Proteases"/>
</dbReference>
<dbReference type="PRINTS" id="PR00834">
    <property type="entry name" value="PROTEASES2C"/>
</dbReference>
<evidence type="ECO:0000256" key="6">
    <source>
        <dbReference type="SAM" id="Phobius"/>
    </source>
</evidence>
<gene>
    <name evidence="8" type="primary">degQ</name>
    <name evidence="8" type="ORF">LCB40_15000</name>
</gene>
<evidence type="ECO:0000256" key="4">
    <source>
        <dbReference type="ARBA" id="ARBA00022825"/>
    </source>
</evidence>
<dbReference type="SMART" id="SM00228">
    <property type="entry name" value="PDZ"/>
    <property type="match status" value="1"/>
</dbReference>
<dbReference type="RefSeq" id="WP_212781303.1">
    <property type="nucleotide sequence ID" value="NZ_BMAY01000014.1"/>
</dbReference>
<dbReference type="SUPFAM" id="SSF50156">
    <property type="entry name" value="PDZ domain-like"/>
    <property type="match status" value="1"/>
</dbReference>
<dbReference type="Pfam" id="PF13365">
    <property type="entry name" value="Trypsin_2"/>
    <property type="match status" value="1"/>
</dbReference>
<keyword evidence="9" id="KW-1185">Reference proteome</keyword>
<reference evidence="8" key="1">
    <citation type="submission" date="2020-08" db="EMBL/GenBank/DDBJ databases">
        <title>Taxonomic study for Lactobacillus species isolated from hardwood bark.</title>
        <authorList>
            <person name="Tohno M."/>
            <person name="Tanizawa Y."/>
        </authorList>
    </citation>
    <scope>NUCLEOTIDE SEQUENCE</scope>
    <source>
        <strain evidence="8">B40</strain>
    </source>
</reference>
<keyword evidence="2 8" id="KW-0645">Protease</keyword>
<dbReference type="GO" id="GO:0006508">
    <property type="term" value="P:proteolysis"/>
    <property type="evidence" value="ECO:0007669"/>
    <property type="project" value="UniProtKB-KW"/>
</dbReference>
<comment type="similarity">
    <text evidence="1">Belongs to the peptidase S1C family.</text>
</comment>
<evidence type="ECO:0000313" key="9">
    <source>
        <dbReference type="Proteomes" id="UP000677218"/>
    </source>
</evidence>
<comment type="caution">
    <text evidence="8">The sequence shown here is derived from an EMBL/GenBank/DDBJ whole genome shotgun (WGS) entry which is preliminary data.</text>
</comment>
<dbReference type="InterPro" id="IPR043504">
    <property type="entry name" value="Peptidase_S1_PA_chymotrypsin"/>
</dbReference>
<feature type="domain" description="PDZ" evidence="7">
    <location>
        <begin position="336"/>
        <end position="417"/>
    </location>
</feature>
<keyword evidence="6" id="KW-0472">Membrane</keyword>
<evidence type="ECO:0000256" key="5">
    <source>
        <dbReference type="SAM" id="MobiDB-lite"/>
    </source>
</evidence>